<evidence type="ECO:0000313" key="5">
    <source>
        <dbReference type="EMBL" id="KAK4295886.1"/>
    </source>
</evidence>
<feature type="domain" description="Ig-like" evidence="3">
    <location>
        <begin position="1"/>
        <end position="87"/>
    </location>
</feature>
<feature type="domain" description="Fibronectin type-III" evidence="4">
    <location>
        <begin position="192"/>
        <end position="283"/>
    </location>
</feature>
<evidence type="ECO:0000259" key="3">
    <source>
        <dbReference type="PROSITE" id="PS50835"/>
    </source>
</evidence>
<dbReference type="Pfam" id="PF13927">
    <property type="entry name" value="Ig_3"/>
    <property type="match status" value="1"/>
</dbReference>
<dbReference type="Proteomes" id="UP001292094">
    <property type="component" value="Unassembled WGS sequence"/>
</dbReference>
<dbReference type="InterPro" id="IPR003961">
    <property type="entry name" value="FN3_dom"/>
</dbReference>
<reference evidence="5" key="1">
    <citation type="submission" date="2023-11" db="EMBL/GenBank/DDBJ databases">
        <title>Genome assemblies of two species of porcelain crab, Petrolisthes cinctipes and Petrolisthes manimaculis (Anomura: Porcellanidae).</title>
        <authorList>
            <person name="Angst P."/>
        </authorList>
    </citation>
    <scope>NUCLEOTIDE SEQUENCE</scope>
    <source>
        <strain evidence="5">PB745_02</strain>
        <tissue evidence="5">Gill</tissue>
    </source>
</reference>
<dbReference type="PROSITE" id="PS50853">
    <property type="entry name" value="FN3"/>
    <property type="match status" value="1"/>
</dbReference>
<protein>
    <recommendedName>
        <fullName evidence="7">Nephrin</fullName>
    </recommendedName>
</protein>
<name>A0AAE1NUU8_9EUCA</name>
<evidence type="ECO:0008006" key="7">
    <source>
        <dbReference type="Google" id="ProtNLM"/>
    </source>
</evidence>
<dbReference type="InterPro" id="IPR036116">
    <property type="entry name" value="FN3_sf"/>
</dbReference>
<dbReference type="Gene3D" id="2.60.40.10">
    <property type="entry name" value="Immunoglobulins"/>
    <property type="match status" value="3"/>
</dbReference>
<keyword evidence="2" id="KW-1133">Transmembrane helix</keyword>
<dbReference type="InterPro" id="IPR003599">
    <property type="entry name" value="Ig_sub"/>
</dbReference>
<dbReference type="PANTHER" id="PTHR23278:SF19">
    <property type="entry name" value="OBSCURIN"/>
    <property type="match status" value="1"/>
</dbReference>
<dbReference type="SUPFAM" id="SSF49265">
    <property type="entry name" value="Fibronectin type III"/>
    <property type="match status" value="1"/>
</dbReference>
<proteinExistence type="predicted"/>
<evidence type="ECO:0000313" key="6">
    <source>
        <dbReference type="Proteomes" id="UP001292094"/>
    </source>
</evidence>
<dbReference type="InterPro" id="IPR036179">
    <property type="entry name" value="Ig-like_dom_sf"/>
</dbReference>
<feature type="transmembrane region" description="Helical" evidence="2">
    <location>
        <begin position="304"/>
        <end position="328"/>
    </location>
</feature>
<dbReference type="InterPro" id="IPR007110">
    <property type="entry name" value="Ig-like_dom"/>
</dbReference>
<dbReference type="InterPro" id="IPR013783">
    <property type="entry name" value="Ig-like_fold"/>
</dbReference>
<comment type="caution">
    <text evidence="5">The sequence shown here is derived from an EMBL/GenBank/DDBJ whole genome shotgun (WGS) entry which is preliminary data.</text>
</comment>
<feature type="region of interest" description="Disordered" evidence="1">
    <location>
        <begin position="352"/>
        <end position="385"/>
    </location>
</feature>
<accession>A0AAE1NUU8</accession>
<evidence type="ECO:0000256" key="2">
    <source>
        <dbReference type="SAM" id="Phobius"/>
    </source>
</evidence>
<feature type="domain" description="Ig-like" evidence="3">
    <location>
        <begin position="92"/>
        <end position="167"/>
    </location>
</feature>
<dbReference type="InterPro" id="IPR003598">
    <property type="entry name" value="Ig_sub2"/>
</dbReference>
<dbReference type="PROSITE" id="PS50835">
    <property type="entry name" value="IG_LIKE"/>
    <property type="match status" value="2"/>
</dbReference>
<dbReference type="CDD" id="cd00063">
    <property type="entry name" value="FN3"/>
    <property type="match status" value="1"/>
</dbReference>
<dbReference type="SMART" id="SM00409">
    <property type="entry name" value="IG"/>
    <property type="match status" value="1"/>
</dbReference>
<dbReference type="AlphaFoldDB" id="A0AAE1NUU8"/>
<evidence type="ECO:0000256" key="1">
    <source>
        <dbReference type="SAM" id="MobiDB-lite"/>
    </source>
</evidence>
<dbReference type="EMBL" id="JAWZYT010003975">
    <property type="protein sequence ID" value="KAK4295886.1"/>
    <property type="molecule type" value="Genomic_DNA"/>
</dbReference>
<dbReference type="Pfam" id="PF00041">
    <property type="entry name" value="fn3"/>
    <property type="match status" value="1"/>
</dbReference>
<sequence>MGMNLSPENIKEGDDVYFECNVRANPWVYKVVWHHNGMPVQHNVSIGVIVSNQSLVIQKVRRQQTGLYTCVASNIEGDGQSNAVVLKVQYAPVCATGQIHVYGAARHEEVSVTCRLDAVPPVVHFYWRFNSSGDVVDIAESHVATQGLQSSLSYVARTELDYGTLLCWGRNELGSQHKACVYKVVPAGPPDIPDNCSLTNQTTESLRIRCQPGYDGGLTQRFIIEAYEAETSRLLLNVSENTTPDFTLRGLEPGASYFLYVYASNNKGISEKRLMQGYTLKDVAEKRTAQVRPPPEELVTITPILAVVMGVVGSLVLVAVVAVVVVSLKKRRPPGPPKNENLPIQTALVDSRDLDDKNPDLIPPNGSGEPEGKSPTTPEEGGFGSVHICASVPYPTSVYSTYPRNPNRAPPSHPQNSELMYAELAFHGGYSQASLPRHKPSEPTIYAQIDHGMPPGPLPCVPVSGVGGNPMIECSSASLIGSSLGGSVAGVLSGGGVCAGAGGGGMVPPPTSMCLGGSSIPPPPPICTPVSVPTTDLGRIGYIDPAPPPVGFGGHPLTPPVLPEEEELPLATVETPLMDNHKESAV</sequence>
<keyword evidence="2" id="KW-0812">Transmembrane</keyword>
<evidence type="ECO:0000259" key="4">
    <source>
        <dbReference type="PROSITE" id="PS50853"/>
    </source>
</evidence>
<gene>
    <name evidence="5" type="ORF">Pmani_031574</name>
</gene>
<dbReference type="SUPFAM" id="SSF48726">
    <property type="entry name" value="Immunoglobulin"/>
    <property type="match status" value="2"/>
</dbReference>
<organism evidence="5 6">
    <name type="scientific">Petrolisthes manimaculis</name>
    <dbReference type="NCBI Taxonomy" id="1843537"/>
    <lineage>
        <taxon>Eukaryota</taxon>
        <taxon>Metazoa</taxon>
        <taxon>Ecdysozoa</taxon>
        <taxon>Arthropoda</taxon>
        <taxon>Crustacea</taxon>
        <taxon>Multicrustacea</taxon>
        <taxon>Malacostraca</taxon>
        <taxon>Eumalacostraca</taxon>
        <taxon>Eucarida</taxon>
        <taxon>Decapoda</taxon>
        <taxon>Pleocyemata</taxon>
        <taxon>Anomura</taxon>
        <taxon>Galatheoidea</taxon>
        <taxon>Porcellanidae</taxon>
        <taxon>Petrolisthes</taxon>
    </lineage>
</organism>
<keyword evidence="2" id="KW-0472">Membrane</keyword>
<keyword evidence="6" id="KW-1185">Reference proteome</keyword>
<dbReference type="SMART" id="SM00408">
    <property type="entry name" value="IGc2"/>
    <property type="match status" value="1"/>
</dbReference>
<dbReference type="SMART" id="SM00060">
    <property type="entry name" value="FN3"/>
    <property type="match status" value="1"/>
</dbReference>
<dbReference type="PANTHER" id="PTHR23278">
    <property type="entry name" value="SIDESTEP PROTEIN"/>
    <property type="match status" value="1"/>
</dbReference>